<feature type="compositionally biased region" description="Low complexity" evidence="1">
    <location>
        <begin position="1"/>
        <end position="21"/>
    </location>
</feature>
<evidence type="ECO:0000313" key="2">
    <source>
        <dbReference type="EMBL" id="KAF2441580.1"/>
    </source>
</evidence>
<reference evidence="2" key="1">
    <citation type="journal article" date="2020" name="Stud. Mycol.">
        <title>101 Dothideomycetes genomes: a test case for predicting lifestyles and emergence of pathogens.</title>
        <authorList>
            <person name="Haridas S."/>
            <person name="Albert R."/>
            <person name="Binder M."/>
            <person name="Bloem J."/>
            <person name="Labutti K."/>
            <person name="Salamov A."/>
            <person name="Andreopoulos B."/>
            <person name="Baker S."/>
            <person name="Barry K."/>
            <person name="Bills G."/>
            <person name="Bluhm B."/>
            <person name="Cannon C."/>
            <person name="Castanera R."/>
            <person name="Culley D."/>
            <person name="Daum C."/>
            <person name="Ezra D."/>
            <person name="Gonzalez J."/>
            <person name="Henrissat B."/>
            <person name="Kuo A."/>
            <person name="Liang C."/>
            <person name="Lipzen A."/>
            <person name="Lutzoni F."/>
            <person name="Magnuson J."/>
            <person name="Mondo S."/>
            <person name="Nolan M."/>
            <person name="Ohm R."/>
            <person name="Pangilinan J."/>
            <person name="Park H.-J."/>
            <person name="Ramirez L."/>
            <person name="Alfaro M."/>
            <person name="Sun H."/>
            <person name="Tritt A."/>
            <person name="Yoshinaga Y."/>
            <person name="Zwiers L.-H."/>
            <person name="Turgeon B."/>
            <person name="Goodwin S."/>
            <person name="Spatafora J."/>
            <person name="Crous P."/>
            <person name="Grigoriev I."/>
        </authorList>
    </citation>
    <scope>NUCLEOTIDE SEQUENCE</scope>
    <source>
        <strain evidence="2">CBS 690.94</strain>
    </source>
</reference>
<sequence length="107" mass="11979">MSNNRTTSTFSSSAYSFSSSTVNGETRSRREATYSDPSGTRIHRSSQEPGQAAREEKIEYDNAGRRIEGAGERGRIEDVTEKEEQAARDKEYGEKMEEEYAKREGGA</sequence>
<accession>A0A9P4PAS4</accession>
<keyword evidence="3" id="KW-1185">Reference proteome</keyword>
<organism evidence="2 3">
    <name type="scientific">Karstenula rhodostoma CBS 690.94</name>
    <dbReference type="NCBI Taxonomy" id="1392251"/>
    <lineage>
        <taxon>Eukaryota</taxon>
        <taxon>Fungi</taxon>
        <taxon>Dikarya</taxon>
        <taxon>Ascomycota</taxon>
        <taxon>Pezizomycotina</taxon>
        <taxon>Dothideomycetes</taxon>
        <taxon>Pleosporomycetidae</taxon>
        <taxon>Pleosporales</taxon>
        <taxon>Massarineae</taxon>
        <taxon>Didymosphaeriaceae</taxon>
        <taxon>Karstenula</taxon>
    </lineage>
</organism>
<comment type="caution">
    <text evidence="2">The sequence shown here is derived from an EMBL/GenBank/DDBJ whole genome shotgun (WGS) entry which is preliminary data.</text>
</comment>
<dbReference type="EMBL" id="MU001505">
    <property type="protein sequence ID" value="KAF2441580.1"/>
    <property type="molecule type" value="Genomic_DNA"/>
</dbReference>
<gene>
    <name evidence="2" type="ORF">P171DRAFT_488030</name>
</gene>
<protein>
    <submittedName>
        <fullName evidence="2">Uncharacterized protein</fullName>
    </submittedName>
</protein>
<dbReference type="OrthoDB" id="4161095at2759"/>
<name>A0A9P4PAS4_9PLEO</name>
<dbReference type="AlphaFoldDB" id="A0A9P4PAS4"/>
<evidence type="ECO:0000256" key="1">
    <source>
        <dbReference type="SAM" id="MobiDB-lite"/>
    </source>
</evidence>
<evidence type="ECO:0000313" key="3">
    <source>
        <dbReference type="Proteomes" id="UP000799764"/>
    </source>
</evidence>
<feature type="compositionally biased region" description="Basic and acidic residues" evidence="1">
    <location>
        <begin position="53"/>
        <end position="107"/>
    </location>
</feature>
<dbReference type="Proteomes" id="UP000799764">
    <property type="component" value="Unassembled WGS sequence"/>
</dbReference>
<proteinExistence type="predicted"/>
<feature type="region of interest" description="Disordered" evidence="1">
    <location>
        <begin position="1"/>
        <end position="107"/>
    </location>
</feature>